<accession>A0A2N9L4K7</accession>
<dbReference type="Gene3D" id="3.40.50.720">
    <property type="entry name" value="NAD(P)-binding Rossmann-like Domain"/>
    <property type="match status" value="1"/>
</dbReference>
<sequence length="381" mass="41383">MAEGSKLRMGMVGGGPGAFIGPVHRIAAELDGRIELVAGAFSQSAERSREAGASYRVDPARAYADYKQMIEAERKRDDGIDFVAIVTPNHLHLPVALAALEAGIPVMSDKPATASYEEALKLQAVIVKLGLPYGLTHTYAGYQMVREARAMCAAGRLGKIRKVAVEYFQGWLSGPLEMTGHKQAEWRTDPARSGAGGAIGDIGTHAFHLLEYISGLQVTSINATLRTVVAGRRLDDDCNAFVRMNNGAAGTLACSQVAAGERNELFLRIFCEKGSLEWRQQDPNRLIVKWLDKPEEIHHAASGYLGEDAKAVARVPAGHPEGYLEAFAVLYREFADALVAWKQGNKNPLPATLPGIEAGVRGMRFIERVIESNLTQGWLEF</sequence>
<dbReference type="GO" id="GO:0000166">
    <property type="term" value="F:nucleotide binding"/>
    <property type="evidence" value="ECO:0007669"/>
    <property type="project" value="InterPro"/>
</dbReference>
<dbReference type="Proteomes" id="UP000239735">
    <property type="component" value="Unassembled WGS sequence"/>
</dbReference>
<reference evidence="4" key="1">
    <citation type="submission" date="2018-02" db="EMBL/GenBank/DDBJ databases">
        <authorList>
            <person name="Hausmann B."/>
        </authorList>
    </citation>
    <scope>NUCLEOTIDE SEQUENCE [LARGE SCALE GENOMIC DNA]</scope>
    <source>
        <strain evidence="4">Peat soil MAG SbA5</strain>
    </source>
</reference>
<dbReference type="PANTHER" id="PTHR43708:SF3">
    <property type="entry name" value="OXIDOREDUCTASE"/>
    <property type="match status" value="1"/>
</dbReference>
<evidence type="ECO:0000313" key="3">
    <source>
        <dbReference type="EMBL" id="SPE18083.1"/>
    </source>
</evidence>
<dbReference type="Pfam" id="PF01408">
    <property type="entry name" value="GFO_IDH_MocA"/>
    <property type="match status" value="1"/>
</dbReference>
<dbReference type="AlphaFoldDB" id="A0A2N9L4K7"/>
<dbReference type="PANTHER" id="PTHR43708">
    <property type="entry name" value="CONSERVED EXPRESSED OXIDOREDUCTASE (EUROFUNG)"/>
    <property type="match status" value="1"/>
</dbReference>
<dbReference type="SUPFAM" id="SSF51735">
    <property type="entry name" value="NAD(P)-binding Rossmann-fold domains"/>
    <property type="match status" value="1"/>
</dbReference>
<dbReference type="InterPro" id="IPR055170">
    <property type="entry name" value="GFO_IDH_MocA-like_dom"/>
</dbReference>
<name>A0A2N9L4K7_9BACT</name>
<evidence type="ECO:0000259" key="1">
    <source>
        <dbReference type="Pfam" id="PF01408"/>
    </source>
</evidence>
<dbReference type="InterPro" id="IPR036291">
    <property type="entry name" value="NAD(P)-bd_dom_sf"/>
</dbReference>
<dbReference type="InterPro" id="IPR000683">
    <property type="entry name" value="Gfo/Idh/MocA-like_OxRdtase_N"/>
</dbReference>
<gene>
    <name evidence="3" type="ORF">SBA5_130022</name>
</gene>
<protein>
    <submittedName>
        <fullName evidence="3">Oxidoreductase domain protein</fullName>
    </submittedName>
</protein>
<organism evidence="3 4">
    <name type="scientific">Candidatus Sulfuritelmatomonas gaucii</name>
    <dbReference type="NCBI Taxonomy" id="2043161"/>
    <lineage>
        <taxon>Bacteria</taxon>
        <taxon>Pseudomonadati</taxon>
        <taxon>Acidobacteriota</taxon>
        <taxon>Terriglobia</taxon>
        <taxon>Terriglobales</taxon>
        <taxon>Acidobacteriaceae</taxon>
        <taxon>Candidatus Sulfuritelmatomonas</taxon>
    </lineage>
</organism>
<feature type="domain" description="GFO/IDH/MocA-like oxidoreductase" evidence="2">
    <location>
        <begin position="145"/>
        <end position="277"/>
    </location>
</feature>
<dbReference type="SUPFAM" id="SSF55347">
    <property type="entry name" value="Glyceraldehyde-3-phosphate dehydrogenase-like, C-terminal domain"/>
    <property type="match status" value="1"/>
</dbReference>
<dbReference type="Gene3D" id="3.30.360.10">
    <property type="entry name" value="Dihydrodipicolinate Reductase, domain 2"/>
    <property type="match status" value="1"/>
</dbReference>
<feature type="domain" description="Gfo/Idh/MocA-like oxidoreductase N-terminal" evidence="1">
    <location>
        <begin position="8"/>
        <end position="133"/>
    </location>
</feature>
<evidence type="ECO:0000259" key="2">
    <source>
        <dbReference type="Pfam" id="PF22725"/>
    </source>
</evidence>
<evidence type="ECO:0000313" key="4">
    <source>
        <dbReference type="Proteomes" id="UP000239735"/>
    </source>
</evidence>
<dbReference type="Pfam" id="PF22725">
    <property type="entry name" value="GFO_IDH_MocA_C3"/>
    <property type="match status" value="1"/>
</dbReference>
<dbReference type="EMBL" id="OKRB01000035">
    <property type="protein sequence ID" value="SPE18083.1"/>
    <property type="molecule type" value="Genomic_DNA"/>
</dbReference>
<dbReference type="InterPro" id="IPR051317">
    <property type="entry name" value="Gfo/Idh/MocA_oxidoreduct"/>
</dbReference>
<proteinExistence type="predicted"/>